<evidence type="ECO:0000256" key="5">
    <source>
        <dbReference type="ARBA" id="ARBA00022679"/>
    </source>
</evidence>
<evidence type="ECO:0000256" key="4">
    <source>
        <dbReference type="ARBA" id="ARBA00022597"/>
    </source>
</evidence>
<dbReference type="Gene3D" id="3.40.35.10">
    <property type="entry name" value="Phosphotransferase system, sorbose subfamily IIB component"/>
    <property type="match status" value="1"/>
</dbReference>
<keyword evidence="12" id="KW-1185">Reference proteome</keyword>
<gene>
    <name evidence="11" type="ORF">BCAMP_03765</name>
</gene>
<evidence type="ECO:0000256" key="2">
    <source>
        <dbReference type="ARBA" id="ARBA00022448"/>
    </source>
</evidence>
<dbReference type="Proteomes" id="UP000019243">
    <property type="component" value="Unassembled WGS sequence"/>
</dbReference>
<dbReference type="EMBL" id="AODH01000012">
    <property type="protein sequence ID" value="EUJ41391.1"/>
    <property type="molecule type" value="Genomic_DNA"/>
</dbReference>
<keyword evidence="7" id="KW-0418">Kinase</keyword>
<keyword evidence="4" id="KW-0762">Sugar transport</keyword>
<keyword evidence="6" id="KW-0598">Phosphotransferase system</keyword>
<dbReference type="GO" id="GO:0009401">
    <property type="term" value="P:phosphoenolpyruvate-dependent sugar phosphotransferase system"/>
    <property type="evidence" value="ECO:0007669"/>
    <property type="project" value="UniProtKB-KW"/>
</dbReference>
<dbReference type="InterPro" id="IPR036667">
    <property type="entry name" value="PTS_IIB_sorbose-sp_sf"/>
</dbReference>
<sequence>MIIKLARIDDRLIHGQVATVWTKETGVNRIIVVSDEVAADTVRKTLLTQVAPPGVKAHVVDVAKASRVYNNAKYATDKVMFLFTNPTDVLRVIEDGIDITSVNIGGMAYHEGKQMVTNAISVDETDIKAFNALNDKGIELEARKVAADSKVSMMTLLAKVK</sequence>
<dbReference type="SUPFAM" id="SSF52728">
    <property type="entry name" value="PTS IIb component"/>
    <property type="match status" value="1"/>
</dbReference>
<comment type="caution">
    <text evidence="11">The sequence shown here is derived from an EMBL/GenBank/DDBJ whole genome shotgun (WGS) entry which is preliminary data.</text>
</comment>
<dbReference type="NCBIfam" id="TIGR00854">
    <property type="entry name" value="pts-sorbose"/>
    <property type="match status" value="1"/>
</dbReference>
<keyword evidence="5" id="KW-0808">Transferase</keyword>
<feature type="modified residue" description="Phosphohistidine; by EIIA" evidence="9">
    <location>
        <position position="14"/>
    </location>
</feature>
<evidence type="ECO:0000256" key="3">
    <source>
        <dbReference type="ARBA" id="ARBA00022490"/>
    </source>
</evidence>
<dbReference type="GO" id="GO:0008982">
    <property type="term" value="F:protein-N(PI)-phosphohistidine-sugar phosphotransferase activity"/>
    <property type="evidence" value="ECO:0007669"/>
    <property type="project" value="InterPro"/>
</dbReference>
<evidence type="ECO:0000256" key="1">
    <source>
        <dbReference type="ARBA" id="ARBA00004496"/>
    </source>
</evidence>
<reference evidence="11 12" key="1">
    <citation type="submission" date="2012-12" db="EMBL/GenBank/DDBJ databases">
        <title>Novel taxa of Listeriaceae from agricultural environments in the United States.</title>
        <authorList>
            <person name="den Bakker H.C."/>
            <person name="Allred A."/>
            <person name="Warchocki S."/>
            <person name="Wright E.M."/>
            <person name="Burrell A."/>
            <person name="Nightingale K.K."/>
            <person name="Kephart D."/>
            <person name="Wiedmann M."/>
        </authorList>
    </citation>
    <scope>NUCLEOTIDE SEQUENCE [LARGE SCALE GENOMIC DNA]</scope>
    <source>
        <strain evidence="11 12">FSL F6-1037</strain>
    </source>
</reference>
<dbReference type="PATRIC" id="fig|1265861.3.peg.736"/>
<keyword evidence="3" id="KW-0963">Cytoplasm</keyword>
<dbReference type="AlphaFoldDB" id="W7D0B0"/>
<accession>W7D0B0</accession>
<evidence type="ECO:0000259" key="10">
    <source>
        <dbReference type="PROSITE" id="PS51101"/>
    </source>
</evidence>
<evidence type="ECO:0000313" key="11">
    <source>
        <dbReference type="EMBL" id="EUJ41391.1"/>
    </source>
</evidence>
<evidence type="ECO:0000313" key="12">
    <source>
        <dbReference type="Proteomes" id="UP000019243"/>
    </source>
</evidence>
<name>W7D0B0_9LIST</name>
<comment type="subcellular location">
    <subcellularLocation>
        <location evidence="1">Cytoplasm</location>
    </subcellularLocation>
</comment>
<evidence type="ECO:0000256" key="7">
    <source>
        <dbReference type="ARBA" id="ARBA00022777"/>
    </source>
</evidence>
<evidence type="ECO:0000256" key="8">
    <source>
        <dbReference type="PIRSR" id="PIRSR618455-1"/>
    </source>
</evidence>
<feature type="domain" description="PTS EIIB type-4" evidence="10">
    <location>
        <begin position="1"/>
        <end position="161"/>
    </location>
</feature>
<keyword evidence="2" id="KW-0813">Transport</keyword>
<feature type="modified residue" description="N6-acetyllysine" evidence="9">
    <location>
        <position position="73"/>
    </location>
</feature>
<dbReference type="STRING" id="1265861.BCAMP_03765"/>
<feature type="active site" description="Pros-phosphohistidine intermediate; for EIIB activity" evidence="8">
    <location>
        <position position="14"/>
    </location>
</feature>
<organism evidence="11 12">
    <name type="scientific">Brochothrix campestris FSL F6-1037</name>
    <dbReference type="NCBI Taxonomy" id="1265861"/>
    <lineage>
        <taxon>Bacteria</taxon>
        <taxon>Bacillati</taxon>
        <taxon>Bacillota</taxon>
        <taxon>Bacilli</taxon>
        <taxon>Bacillales</taxon>
        <taxon>Listeriaceae</taxon>
        <taxon>Brochothrix</taxon>
    </lineage>
</organism>
<dbReference type="RefSeq" id="WP_035313668.1">
    <property type="nucleotide sequence ID" value="NZ_AODH01000012.1"/>
</dbReference>
<proteinExistence type="predicted"/>
<dbReference type="GO" id="GO:0005737">
    <property type="term" value="C:cytoplasm"/>
    <property type="evidence" value="ECO:0007669"/>
    <property type="project" value="UniProtKB-SubCell"/>
</dbReference>
<evidence type="ECO:0000256" key="6">
    <source>
        <dbReference type="ARBA" id="ARBA00022683"/>
    </source>
</evidence>
<dbReference type="PROSITE" id="PS51101">
    <property type="entry name" value="PTS_EIIB_TYPE_4"/>
    <property type="match status" value="1"/>
</dbReference>
<dbReference type="Pfam" id="PF03830">
    <property type="entry name" value="PTSIIB_sorb"/>
    <property type="match status" value="1"/>
</dbReference>
<dbReference type="CDD" id="cd00001">
    <property type="entry name" value="PTS_IIB_man"/>
    <property type="match status" value="1"/>
</dbReference>
<evidence type="ECO:0000256" key="9">
    <source>
        <dbReference type="PIRSR" id="PIRSR618455-2"/>
    </source>
</evidence>
<dbReference type="GO" id="GO:0016301">
    <property type="term" value="F:kinase activity"/>
    <property type="evidence" value="ECO:0007669"/>
    <property type="project" value="UniProtKB-KW"/>
</dbReference>
<dbReference type="InterPro" id="IPR004720">
    <property type="entry name" value="PTS_IIB_sorbose-sp"/>
</dbReference>
<protein>
    <submittedName>
        <fullName evidence="11">PTS system mannose-specific transporter subunits IIAB</fullName>
    </submittedName>
</protein>
<dbReference type="InterPro" id="IPR018455">
    <property type="entry name" value="PTS_IIB_sorbose-sp_subgr"/>
</dbReference>